<dbReference type="RefSeq" id="WP_344077510.1">
    <property type="nucleotide sequence ID" value="NZ_BAAALS010000004.1"/>
</dbReference>
<protein>
    <submittedName>
        <fullName evidence="2">NAD(P)H-binding protein</fullName>
    </submittedName>
</protein>
<dbReference type="EMBL" id="BAAALS010000004">
    <property type="protein sequence ID" value="GAA1742014.1"/>
    <property type="molecule type" value="Genomic_DNA"/>
</dbReference>
<dbReference type="Gene3D" id="3.40.50.720">
    <property type="entry name" value="NAD(P)-binding Rossmann-like Domain"/>
    <property type="match status" value="1"/>
</dbReference>
<dbReference type="PANTHER" id="PTHR43355:SF2">
    <property type="entry name" value="FLAVIN REDUCTASE (NADPH)"/>
    <property type="match status" value="1"/>
</dbReference>
<dbReference type="PANTHER" id="PTHR43355">
    <property type="entry name" value="FLAVIN REDUCTASE (NADPH)"/>
    <property type="match status" value="1"/>
</dbReference>
<evidence type="ECO:0000313" key="3">
    <source>
        <dbReference type="Proteomes" id="UP001500655"/>
    </source>
</evidence>
<dbReference type="InterPro" id="IPR051606">
    <property type="entry name" value="Polyketide_Oxido-like"/>
</dbReference>
<keyword evidence="3" id="KW-1185">Reference proteome</keyword>
<sequence>MKRIVVFGAGGRAGRRVVAEAASRGHQVTAAGRDTGDVTSADDVARLAAGHDAVVNAAARVDVPAETFFPAAARALVDGLRRAGVSRLVGVGIGTALQTAPGVAVHDAPDFPAPYRAFSLGHVAQLDVLRDADLDWLLLAPPPVVLDDAAPRTGRYRLGDTSVLPGEQAFSYADLAVAIVDQIETPTHHRTMVALGAV</sequence>
<accession>A0ABN2JX63</accession>
<dbReference type="InterPro" id="IPR036291">
    <property type="entry name" value="NAD(P)-bd_dom_sf"/>
</dbReference>
<dbReference type="InterPro" id="IPR016040">
    <property type="entry name" value="NAD(P)-bd_dom"/>
</dbReference>
<dbReference type="Proteomes" id="UP001500655">
    <property type="component" value="Unassembled WGS sequence"/>
</dbReference>
<gene>
    <name evidence="2" type="ORF">GCM10009681_11010</name>
</gene>
<name>A0ABN2JX63_9ACTN</name>
<proteinExistence type="predicted"/>
<dbReference type="Pfam" id="PF13460">
    <property type="entry name" value="NAD_binding_10"/>
    <property type="match status" value="1"/>
</dbReference>
<organism evidence="2 3">
    <name type="scientific">Luedemannella helvata</name>
    <dbReference type="NCBI Taxonomy" id="349315"/>
    <lineage>
        <taxon>Bacteria</taxon>
        <taxon>Bacillati</taxon>
        <taxon>Actinomycetota</taxon>
        <taxon>Actinomycetes</taxon>
        <taxon>Micromonosporales</taxon>
        <taxon>Micromonosporaceae</taxon>
        <taxon>Luedemannella</taxon>
    </lineage>
</organism>
<feature type="domain" description="NAD(P)-binding" evidence="1">
    <location>
        <begin position="36"/>
        <end position="186"/>
    </location>
</feature>
<reference evidence="2 3" key="1">
    <citation type="journal article" date="2019" name="Int. J. Syst. Evol. Microbiol.">
        <title>The Global Catalogue of Microorganisms (GCM) 10K type strain sequencing project: providing services to taxonomists for standard genome sequencing and annotation.</title>
        <authorList>
            <consortium name="The Broad Institute Genomics Platform"/>
            <consortium name="The Broad Institute Genome Sequencing Center for Infectious Disease"/>
            <person name="Wu L."/>
            <person name="Ma J."/>
        </authorList>
    </citation>
    <scope>NUCLEOTIDE SEQUENCE [LARGE SCALE GENOMIC DNA]</scope>
    <source>
        <strain evidence="2 3">JCM 13249</strain>
    </source>
</reference>
<comment type="caution">
    <text evidence="2">The sequence shown here is derived from an EMBL/GenBank/DDBJ whole genome shotgun (WGS) entry which is preliminary data.</text>
</comment>
<evidence type="ECO:0000313" key="2">
    <source>
        <dbReference type="EMBL" id="GAA1742014.1"/>
    </source>
</evidence>
<dbReference type="SUPFAM" id="SSF51735">
    <property type="entry name" value="NAD(P)-binding Rossmann-fold domains"/>
    <property type="match status" value="1"/>
</dbReference>
<evidence type="ECO:0000259" key="1">
    <source>
        <dbReference type="Pfam" id="PF13460"/>
    </source>
</evidence>